<dbReference type="SUPFAM" id="SSF56300">
    <property type="entry name" value="Metallo-dependent phosphatases"/>
    <property type="match status" value="1"/>
</dbReference>
<dbReference type="Proteomes" id="UP000185490">
    <property type="component" value="Chromosome"/>
</dbReference>
<sequence length="271" mass="31732">MKGRIIFIIVLIPILSLSNGLYFLYEDGTNCTMYCDKDFYPRTNNTIAVYGDSRWNDKIHGKIVQLIENNRPSIVIHLGDMVNRGDNLREWKKFFEITSSLRKNSYFQLVKGNHENPDIYFKKFFGYYNYYADYKGVRLIFLDLNGSVDFLKKYGNKNSIVFIHYPIYTVGPHYKDNLNLSRLNDVIKQKGIKLVISAHDHNYQRFVVGRITYIVSGGGGAFLYDKVIYNEHLVSFYKKHHFLLLKLIGNSVEIKVIDLENKVLEEFSVEF</sequence>
<keyword evidence="1" id="KW-1133">Transmembrane helix</keyword>
<name>A0ABN4V0B2_9BACT</name>
<feature type="domain" description="Calcineurin-like phosphoesterase" evidence="2">
    <location>
        <begin position="47"/>
        <end position="203"/>
    </location>
</feature>
<dbReference type="Pfam" id="PF00149">
    <property type="entry name" value="Metallophos"/>
    <property type="match status" value="1"/>
</dbReference>
<keyword evidence="1" id="KW-0812">Transmembrane</keyword>
<dbReference type="InterPro" id="IPR029052">
    <property type="entry name" value="Metallo-depent_PP-like"/>
</dbReference>
<keyword evidence="1" id="KW-0472">Membrane</keyword>
<dbReference type="PANTHER" id="PTHR43143">
    <property type="entry name" value="METALLOPHOSPHOESTERASE, CALCINEURIN SUPERFAMILY"/>
    <property type="match status" value="1"/>
</dbReference>
<feature type="transmembrane region" description="Helical" evidence="1">
    <location>
        <begin position="5"/>
        <end position="25"/>
    </location>
</feature>
<proteinExistence type="predicted"/>
<evidence type="ECO:0000313" key="3">
    <source>
        <dbReference type="EMBL" id="APT74646.1"/>
    </source>
</evidence>
<dbReference type="Gene3D" id="3.60.21.10">
    <property type="match status" value="1"/>
</dbReference>
<accession>A0ABN4V0B2</accession>
<evidence type="ECO:0000259" key="2">
    <source>
        <dbReference type="Pfam" id="PF00149"/>
    </source>
</evidence>
<organism evidence="3 4">
    <name type="scientific">Thermosipho melanesiensis</name>
    <dbReference type="NCBI Taxonomy" id="46541"/>
    <lineage>
        <taxon>Bacteria</taxon>
        <taxon>Thermotogati</taxon>
        <taxon>Thermotogota</taxon>
        <taxon>Thermotogae</taxon>
        <taxon>Thermotogales</taxon>
        <taxon>Fervidobacteriaceae</taxon>
        <taxon>Thermosipho</taxon>
    </lineage>
</organism>
<reference evidence="3 4" key="1">
    <citation type="submission" date="2014-02" db="EMBL/GenBank/DDBJ databases">
        <title>Diversity of Thermotogales isolates from hydrothermal vents.</title>
        <authorList>
            <person name="Haverkamp T.H.A."/>
            <person name="Lossouarn J."/>
            <person name="Geslin C."/>
            <person name="Nesbo C.L."/>
        </authorList>
    </citation>
    <scope>NUCLEOTIDE SEQUENCE [LARGE SCALE GENOMIC DNA]</scope>
    <source>
        <strain evidence="3 4">431</strain>
    </source>
</reference>
<evidence type="ECO:0000313" key="4">
    <source>
        <dbReference type="Proteomes" id="UP000185490"/>
    </source>
</evidence>
<dbReference type="PANTHER" id="PTHR43143:SF1">
    <property type="entry name" value="SERINE_THREONINE-PROTEIN PHOSPHATASE CPPED1"/>
    <property type="match status" value="1"/>
</dbReference>
<dbReference type="InterPro" id="IPR004843">
    <property type="entry name" value="Calcineurin-like_PHP"/>
</dbReference>
<protein>
    <submittedName>
        <fullName evidence="3">Metallophosphoesterase</fullName>
    </submittedName>
</protein>
<dbReference type="CDD" id="cd00838">
    <property type="entry name" value="MPP_superfamily"/>
    <property type="match status" value="1"/>
</dbReference>
<dbReference type="RefSeq" id="WP_012057975.1">
    <property type="nucleotide sequence ID" value="NZ_CP007389.1"/>
</dbReference>
<gene>
    <name evidence="3" type="ORF">BW47_09380</name>
</gene>
<dbReference type="EMBL" id="CP007389">
    <property type="protein sequence ID" value="APT74646.1"/>
    <property type="molecule type" value="Genomic_DNA"/>
</dbReference>
<keyword evidence="4" id="KW-1185">Reference proteome</keyword>
<evidence type="ECO:0000256" key="1">
    <source>
        <dbReference type="SAM" id="Phobius"/>
    </source>
</evidence>
<dbReference type="InterPro" id="IPR051918">
    <property type="entry name" value="STPP_CPPED1"/>
</dbReference>